<comment type="caution">
    <text evidence="1">The sequence shown here is derived from an EMBL/GenBank/DDBJ whole genome shotgun (WGS) entry which is preliminary data.</text>
</comment>
<accession>A0ACB9TZN3</accession>
<organism evidence="1 2">
    <name type="scientific">Ovis ammon polii x Ovis aries</name>
    <dbReference type="NCBI Taxonomy" id="2918886"/>
    <lineage>
        <taxon>Eukaryota</taxon>
        <taxon>Metazoa</taxon>
        <taxon>Chordata</taxon>
        <taxon>Craniata</taxon>
        <taxon>Vertebrata</taxon>
        <taxon>Euteleostomi</taxon>
        <taxon>Mammalia</taxon>
        <taxon>Eutheria</taxon>
        <taxon>Laurasiatheria</taxon>
        <taxon>Artiodactyla</taxon>
        <taxon>Ruminantia</taxon>
        <taxon>Pecora</taxon>
        <taxon>Bovidae</taxon>
        <taxon>Caprinae</taxon>
        <taxon>Ovis</taxon>
    </lineage>
</organism>
<keyword evidence="2" id="KW-1185">Reference proteome</keyword>
<reference evidence="1" key="1">
    <citation type="submission" date="2022-03" db="EMBL/GenBank/DDBJ databases">
        <title>Genomic analyses of argali, domestic sheep and their hybrids provide insights into chromosomal evolution, heterosis and genetic basis of agronomic traits.</title>
        <authorList>
            <person name="Li M."/>
        </authorList>
    </citation>
    <scope>NUCLEOTIDE SEQUENCE</scope>
    <source>
        <strain evidence="1">F1 hybrid</strain>
    </source>
</reference>
<dbReference type="EMBL" id="CM043025">
    <property type="protein sequence ID" value="KAI4554101.1"/>
    <property type="molecule type" value="Genomic_DNA"/>
</dbReference>
<protein>
    <submittedName>
        <fullName evidence="1">Uncharacterized protein</fullName>
    </submittedName>
</protein>
<sequence>MEAWRDLLFCLTLLCVLLRVRGENGDFDLADALDDPEPTKKPSSGIYPNPRPPYYPQPGNPDNSGNIYPKPRPPYHPQPGNPDGGNIYPRPKPPPPRPQPGNSGGFLSDSDLVDGGRYPPRPPAGGGGGGYQPGHDSYGRGGRYRPGSPGINYGGDGYSTQGNLPGNTIAKIASPIVSVVVVTLIGAAVSYYNRRRNCLRTNGKSSPCPQLCLPELVWRGHPIGTVDLRVSDQAFVTLATNDVYCQGALVLGQSLREHGATRRLVVLLTPQVSTPLRVILSRVFDEVIEVNLIDSADYVHLAFLKRPDLGITLTKLHCWTLTHYSKCVFLDADTLVLSNIDELFDRREFSAAPDPGWPDCFNSGVFVFQPSLETHSLLLQHAVEHGSFDGADQGLLNSFFSNWSTADIQKHLPFIYNLSSNTTYTYSPAFKQFGSSAKVVHFLGSSKPWNYKYNPQTGSVLEEGSGPADQPQTSFLNQWWGIYHRSILPLCENIRNKDHQAPPGHTARLGGIGVPRSSVAATAEGSCANPAEGPRQASSADSSERTVGVEGDIPTLAACPSEEMVGCREIETRGEVRRDLFSTPSPQFADLTEIQSCSRRAENEGGAPAEDALEPSQEPPADVSRDPSPQDALEVDLTISVSQISIEEKLKVLSPEEERRKWEEGRMDYLGKDAFARIQEKLDRFLQ</sequence>
<gene>
    <name evidence="1" type="ORF">MJG53_019400</name>
</gene>
<name>A0ACB9TZN3_9CETA</name>
<proteinExistence type="predicted"/>
<evidence type="ECO:0000313" key="2">
    <source>
        <dbReference type="Proteomes" id="UP001057279"/>
    </source>
</evidence>
<dbReference type="Proteomes" id="UP001057279">
    <property type="component" value="Chromosome X"/>
</dbReference>
<evidence type="ECO:0000313" key="1">
    <source>
        <dbReference type="EMBL" id="KAI4554101.1"/>
    </source>
</evidence>